<dbReference type="RefSeq" id="WP_344041873.1">
    <property type="nucleotide sequence ID" value="NZ_BAAAKE010000031.1"/>
</dbReference>
<feature type="region of interest" description="Disordered" evidence="1">
    <location>
        <begin position="1"/>
        <end position="53"/>
    </location>
</feature>
<gene>
    <name evidence="2" type="ORF">ACFPFM_41390</name>
</gene>
<evidence type="ECO:0000256" key="1">
    <source>
        <dbReference type="SAM" id="MobiDB-lite"/>
    </source>
</evidence>
<organism evidence="2 3">
    <name type="scientific">Saccharothrix xinjiangensis</name>
    <dbReference type="NCBI Taxonomy" id="204798"/>
    <lineage>
        <taxon>Bacteria</taxon>
        <taxon>Bacillati</taxon>
        <taxon>Actinomycetota</taxon>
        <taxon>Actinomycetes</taxon>
        <taxon>Pseudonocardiales</taxon>
        <taxon>Pseudonocardiaceae</taxon>
        <taxon>Saccharothrix</taxon>
    </lineage>
</organism>
<comment type="caution">
    <text evidence="2">The sequence shown here is derived from an EMBL/GenBank/DDBJ whole genome shotgun (WGS) entry which is preliminary data.</text>
</comment>
<accession>A0ABV9YI21</accession>
<sequence length="53" mass="5496">MIRRPAEQPGAHPEGFRQVGAASNGAVHGPRPVPSATITEHGRPGTTTCRPSP</sequence>
<dbReference type="Proteomes" id="UP001595833">
    <property type="component" value="Unassembled WGS sequence"/>
</dbReference>
<evidence type="ECO:0000313" key="2">
    <source>
        <dbReference type="EMBL" id="MFC5060206.1"/>
    </source>
</evidence>
<proteinExistence type="predicted"/>
<protein>
    <submittedName>
        <fullName evidence="2">Uncharacterized protein</fullName>
    </submittedName>
</protein>
<dbReference type="EMBL" id="JBHSJB010000053">
    <property type="protein sequence ID" value="MFC5060206.1"/>
    <property type="molecule type" value="Genomic_DNA"/>
</dbReference>
<name>A0ABV9YI21_9PSEU</name>
<reference evidence="3" key="1">
    <citation type="journal article" date="2019" name="Int. J. Syst. Evol. Microbiol.">
        <title>The Global Catalogue of Microorganisms (GCM) 10K type strain sequencing project: providing services to taxonomists for standard genome sequencing and annotation.</title>
        <authorList>
            <consortium name="The Broad Institute Genomics Platform"/>
            <consortium name="The Broad Institute Genome Sequencing Center for Infectious Disease"/>
            <person name="Wu L."/>
            <person name="Ma J."/>
        </authorList>
    </citation>
    <scope>NUCLEOTIDE SEQUENCE [LARGE SCALE GENOMIC DNA]</scope>
    <source>
        <strain evidence="3">KCTC 12848</strain>
    </source>
</reference>
<keyword evidence="3" id="KW-1185">Reference proteome</keyword>
<evidence type="ECO:0000313" key="3">
    <source>
        <dbReference type="Proteomes" id="UP001595833"/>
    </source>
</evidence>